<organism evidence="1">
    <name type="scientific">Arundo donax</name>
    <name type="common">Giant reed</name>
    <name type="synonym">Donax arundinaceus</name>
    <dbReference type="NCBI Taxonomy" id="35708"/>
    <lineage>
        <taxon>Eukaryota</taxon>
        <taxon>Viridiplantae</taxon>
        <taxon>Streptophyta</taxon>
        <taxon>Embryophyta</taxon>
        <taxon>Tracheophyta</taxon>
        <taxon>Spermatophyta</taxon>
        <taxon>Magnoliopsida</taxon>
        <taxon>Liliopsida</taxon>
        <taxon>Poales</taxon>
        <taxon>Poaceae</taxon>
        <taxon>PACMAD clade</taxon>
        <taxon>Arundinoideae</taxon>
        <taxon>Arundineae</taxon>
        <taxon>Arundo</taxon>
    </lineage>
</organism>
<dbReference type="PROSITE" id="PS51257">
    <property type="entry name" value="PROKAR_LIPOPROTEIN"/>
    <property type="match status" value="1"/>
</dbReference>
<protein>
    <submittedName>
        <fullName evidence="1">Uncharacterized protein</fullName>
    </submittedName>
</protein>
<accession>A0A0A9AGI0</accession>
<reference evidence="1" key="1">
    <citation type="submission" date="2014-09" db="EMBL/GenBank/DDBJ databases">
        <authorList>
            <person name="Magalhaes I.L.F."/>
            <person name="Oliveira U."/>
            <person name="Santos F.R."/>
            <person name="Vidigal T.H.D.A."/>
            <person name="Brescovit A.D."/>
            <person name="Santos A.J."/>
        </authorList>
    </citation>
    <scope>NUCLEOTIDE SEQUENCE</scope>
    <source>
        <tissue evidence="1">Shoot tissue taken approximately 20 cm above the soil surface</tissue>
    </source>
</reference>
<dbReference type="AlphaFoldDB" id="A0A0A9AGI0"/>
<dbReference type="EMBL" id="GBRH01251703">
    <property type="protein sequence ID" value="JAD46192.1"/>
    <property type="molecule type" value="Transcribed_RNA"/>
</dbReference>
<name>A0A0A9AGI0_ARUDO</name>
<reference evidence="1" key="2">
    <citation type="journal article" date="2015" name="Data Brief">
        <title>Shoot transcriptome of the giant reed, Arundo donax.</title>
        <authorList>
            <person name="Barrero R.A."/>
            <person name="Guerrero F.D."/>
            <person name="Moolhuijzen P."/>
            <person name="Goolsby J.A."/>
            <person name="Tidwell J."/>
            <person name="Bellgard S.E."/>
            <person name="Bellgard M.I."/>
        </authorList>
    </citation>
    <scope>NUCLEOTIDE SEQUENCE</scope>
    <source>
        <tissue evidence="1">Shoot tissue taken approximately 20 cm above the soil surface</tissue>
    </source>
</reference>
<sequence length="38" mass="4120">MIRRSFQFLACRSAPLVSSSISCCSSARFNVGTKSSSF</sequence>
<proteinExistence type="predicted"/>
<evidence type="ECO:0000313" key="1">
    <source>
        <dbReference type="EMBL" id="JAD46192.1"/>
    </source>
</evidence>